<dbReference type="Gene3D" id="1.20.144.10">
    <property type="entry name" value="Phosphatidic acid phosphatase type 2/haloperoxidase"/>
    <property type="match status" value="1"/>
</dbReference>
<evidence type="ECO:0000256" key="7">
    <source>
        <dbReference type="SAM" id="Phobius"/>
    </source>
</evidence>
<organism evidence="9 10">
    <name type="scientific">Alteribacter lacisalsi</name>
    <dbReference type="NCBI Taxonomy" id="2045244"/>
    <lineage>
        <taxon>Bacteria</taxon>
        <taxon>Bacillati</taxon>
        <taxon>Bacillota</taxon>
        <taxon>Bacilli</taxon>
        <taxon>Bacillales</taxon>
        <taxon>Bacillaceae</taxon>
        <taxon>Alteribacter</taxon>
    </lineage>
</organism>
<dbReference type="OrthoDB" id="9789113at2"/>
<keyword evidence="5 7" id="KW-1133">Transmembrane helix</keyword>
<dbReference type="PANTHER" id="PTHR14969:SF62">
    <property type="entry name" value="DECAPRENYLPHOSPHORYL-5-PHOSPHORIBOSE PHOSPHATASE RV3807C-RELATED"/>
    <property type="match status" value="1"/>
</dbReference>
<dbReference type="InterPro" id="IPR000326">
    <property type="entry name" value="PAP2/HPO"/>
</dbReference>
<keyword evidence="10" id="KW-1185">Reference proteome</keyword>
<sequence>MKALNWFHLQDRNIFRAINRCREAAFYHTAMGLLTHLGGATATITTTLVLLAAASPEWRPAVFHSAAALVISHVIVTTLKRNFLRQRPYIVIGDSYVVRNPLRDSSFPSGHTTAVFSVTMPYMFLFPSLIILLLPIALLVAISRITIGLHYPSDVIAGMIIGTVTAFLLGLLF</sequence>
<gene>
    <name evidence="9" type="ORF">CR205_00480</name>
</gene>
<evidence type="ECO:0000256" key="6">
    <source>
        <dbReference type="ARBA" id="ARBA00023136"/>
    </source>
</evidence>
<dbReference type="SMART" id="SM00014">
    <property type="entry name" value="acidPPc"/>
    <property type="match status" value="1"/>
</dbReference>
<dbReference type="Proteomes" id="UP000248066">
    <property type="component" value="Unassembled WGS sequence"/>
</dbReference>
<evidence type="ECO:0000259" key="8">
    <source>
        <dbReference type="SMART" id="SM00014"/>
    </source>
</evidence>
<proteinExistence type="predicted"/>
<dbReference type="AlphaFoldDB" id="A0A2W0H8P4"/>
<comment type="caution">
    <text evidence="9">The sequence shown here is derived from an EMBL/GenBank/DDBJ whole genome shotgun (WGS) entry which is preliminary data.</text>
</comment>
<keyword evidence="3 7" id="KW-0812">Transmembrane</keyword>
<evidence type="ECO:0000256" key="4">
    <source>
        <dbReference type="ARBA" id="ARBA00022801"/>
    </source>
</evidence>
<comment type="subcellular location">
    <subcellularLocation>
        <location evidence="1">Cell membrane</location>
        <topology evidence="1">Multi-pass membrane protein</topology>
    </subcellularLocation>
</comment>
<keyword evidence="4" id="KW-0378">Hydrolase</keyword>
<protein>
    <submittedName>
        <fullName evidence="9">Phosphatase PAP2 family protein</fullName>
    </submittedName>
</protein>
<dbReference type="GO" id="GO:0005886">
    <property type="term" value="C:plasma membrane"/>
    <property type="evidence" value="ECO:0007669"/>
    <property type="project" value="UniProtKB-SubCell"/>
</dbReference>
<accession>A0A2W0H8P4</accession>
<feature type="transmembrane region" description="Helical" evidence="7">
    <location>
        <begin position="122"/>
        <end position="143"/>
    </location>
</feature>
<dbReference type="GO" id="GO:0016787">
    <property type="term" value="F:hydrolase activity"/>
    <property type="evidence" value="ECO:0007669"/>
    <property type="project" value="UniProtKB-KW"/>
</dbReference>
<dbReference type="EMBL" id="PDOF01000001">
    <property type="protein sequence ID" value="PYZ97116.1"/>
    <property type="molecule type" value="Genomic_DNA"/>
</dbReference>
<evidence type="ECO:0000256" key="2">
    <source>
        <dbReference type="ARBA" id="ARBA00022475"/>
    </source>
</evidence>
<evidence type="ECO:0000256" key="5">
    <source>
        <dbReference type="ARBA" id="ARBA00022989"/>
    </source>
</evidence>
<dbReference type="Pfam" id="PF01569">
    <property type="entry name" value="PAP2"/>
    <property type="match status" value="1"/>
</dbReference>
<keyword evidence="6 7" id="KW-0472">Membrane</keyword>
<feature type="transmembrane region" description="Helical" evidence="7">
    <location>
        <begin position="155"/>
        <end position="172"/>
    </location>
</feature>
<reference evidence="9 10" key="1">
    <citation type="submission" date="2017-10" db="EMBL/GenBank/DDBJ databases">
        <title>Bacillus sp. nov., a halophilic bacterium isolated from a Yangshapao Lake.</title>
        <authorList>
            <person name="Wang H."/>
        </authorList>
    </citation>
    <scope>NUCLEOTIDE SEQUENCE [LARGE SCALE GENOMIC DNA]</scope>
    <source>
        <strain evidence="9 10">YSP-3</strain>
    </source>
</reference>
<feature type="domain" description="Phosphatidic acid phosphatase type 2/haloperoxidase" evidence="8">
    <location>
        <begin position="61"/>
        <end position="170"/>
    </location>
</feature>
<feature type="transmembrane region" description="Helical" evidence="7">
    <location>
        <begin position="25"/>
        <end position="55"/>
    </location>
</feature>
<name>A0A2W0H8P4_9BACI</name>
<feature type="transmembrane region" description="Helical" evidence="7">
    <location>
        <begin position="61"/>
        <end position="79"/>
    </location>
</feature>
<evidence type="ECO:0000313" key="10">
    <source>
        <dbReference type="Proteomes" id="UP000248066"/>
    </source>
</evidence>
<dbReference type="PANTHER" id="PTHR14969">
    <property type="entry name" value="SPHINGOSINE-1-PHOSPHATE PHOSPHOHYDROLASE"/>
    <property type="match status" value="1"/>
</dbReference>
<evidence type="ECO:0000313" key="9">
    <source>
        <dbReference type="EMBL" id="PYZ97116.1"/>
    </source>
</evidence>
<evidence type="ECO:0000256" key="3">
    <source>
        <dbReference type="ARBA" id="ARBA00022692"/>
    </source>
</evidence>
<dbReference type="InterPro" id="IPR036938">
    <property type="entry name" value="PAP2/HPO_sf"/>
</dbReference>
<dbReference type="RefSeq" id="WP_110515870.1">
    <property type="nucleotide sequence ID" value="NZ_PDOF01000001.1"/>
</dbReference>
<keyword evidence="2" id="KW-1003">Cell membrane</keyword>
<dbReference type="SUPFAM" id="SSF48317">
    <property type="entry name" value="Acid phosphatase/Vanadium-dependent haloperoxidase"/>
    <property type="match status" value="1"/>
</dbReference>
<evidence type="ECO:0000256" key="1">
    <source>
        <dbReference type="ARBA" id="ARBA00004651"/>
    </source>
</evidence>